<proteinExistence type="predicted"/>
<accession>A0A8S5SH76</accession>
<keyword evidence="1" id="KW-1133">Transmembrane helix</keyword>
<evidence type="ECO:0000313" key="2">
    <source>
        <dbReference type="EMBL" id="DAF50310.1"/>
    </source>
</evidence>
<name>A0A8S5SH76_9CAUD</name>
<protein>
    <submittedName>
        <fullName evidence="2">Uncharacterized protein</fullName>
    </submittedName>
</protein>
<reference evidence="2" key="1">
    <citation type="journal article" date="2021" name="Proc. Natl. Acad. Sci. U.S.A.">
        <title>A Catalog of Tens of Thousands of Viruses from Human Metagenomes Reveals Hidden Associations with Chronic Diseases.</title>
        <authorList>
            <person name="Tisza M.J."/>
            <person name="Buck C.B."/>
        </authorList>
    </citation>
    <scope>NUCLEOTIDE SEQUENCE</scope>
    <source>
        <strain evidence="2">CtBCr48</strain>
    </source>
</reference>
<keyword evidence="1" id="KW-0472">Membrane</keyword>
<organism evidence="2">
    <name type="scientific">Siphoviridae sp. ctBCr48</name>
    <dbReference type="NCBI Taxonomy" id="2827802"/>
    <lineage>
        <taxon>Viruses</taxon>
        <taxon>Duplodnaviria</taxon>
        <taxon>Heunggongvirae</taxon>
        <taxon>Uroviricota</taxon>
        <taxon>Caudoviricetes</taxon>
    </lineage>
</organism>
<evidence type="ECO:0000256" key="1">
    <source>
        <dbReference type="SAM" id="Phobius"/>
    </source>
</evidence>
<feature type="transmembrane region" description="Helical" evidence="1">
    <location>
        <begin position="15"/>
        <end position="34"/>
    </location>
</feature>
<keyword evidence="1" id="KW-0812">Transmembrane</keyword>
<sequence>MINLSRGFAKVFEKIFLIAFCLYVTPCLITYILYHKQGQKSIDKI</sequence>
<dbReference type="EMBL" id="BK032595">
    <property type="protein sequence ID" value="DAF50310.1"/>
    <property type="molecule type" value="Genomic_DNA"/>
</dbReference>